<name>A0A975S0C9_9BRAD</name>
<protein>
    <submittedName>
        <fullName evidence="1">Uncharacterized protein</fullName>
    </submittedName>
</protein>
<dbReference type="RefSeq" id="WP_215606874.1">
    <property type="nucleotide sequence ID" value="NZ_CP076136.1"/>
</dbReference>
<reference evidence="1 2" key="1">
    <citation type="submission" date="2021-06" db="EMBL/GenBank/DDBJ databases">
        <title>Bradyrhizobium sp. S2-11-4 Genome sequencing.</title>
        <authorList>
            <person name="Jin L."/>
        </authorList>
    </citation>
    <scope>NUCLEOTIDE SEQUENCE [LARGE SCALE GENOMIC DNA]</scope>
    <source>
        <strain evidence="1 2">S2-11-4</strain>
    </source>
</reference>
<dbReference type="AlphaFoldDB" id="A0A975S0C9"/>
<evidence type="ECO:0000313" key="1">
    <source>
        <dbReference type="EMBL" id="QWG26158.1"/>
    </source>
</evidence>
<keyword evidence="2" id="KW-1185">Reference proteome</keyword>
<accession>A0A975S0C9</accession>
<evidence type="ECO:0000313" key="2">
    <source>
        <dbReference type="Proteomes" id="UP000676951"/>
    </source>
</evidence>
<sequence length="86" mass="10159">MNIFLRELRPFWTRADPTPLPTVERLAKHLSTDLNRYSRKSLVFARVEAGLIRRRREIGLDGSTNSRWDREHFFRRDPVSGAHKPS</sequence>
<organism evidence="1 2">
    <name type="scientific">Bradyrhizobium sediminis</name>
    <dbReference type="NCBI Taxonomy" id="2840469"/>
    <lineage>
        <taxon>Bacteria</taxon>
        <taxon>Pseudomonadati</taxon>
        <taxon>Pseudomonadota</taxon>
        <taxon>Alphaproteobacteria</taxon>
        <taxon>Hyphomicrobiales</taxon>
        <taxon>Nitrobacteraceae</taxon>
        <taxon>Bradyrhizobium</taxon>
    </lineage>
</organism>
<dbReference type="Proteomes" id="UP000676951">
    <property type="component" value="Chromosome"/>
</dbReference>
<proteinExistence type="predicted"/>
<dbReference type="EMBL" id="CP076136">
    <property type="protein sequence ID" value="QWG26158.1"/>
    <property type="molecule type" value="Genomic_DNA"/>
</dbReference>
<gene>
    <name evidence="1" type="ORF">KMZ93_20410</name>
</gene>